<sequence length="411" mass="41664">MGNFSIALSGLEADTTALNTIGNNLANLNTTAYKGQTTSFEDLFHQQLGESGAGDPIQVGSGTKVGSTSTDFSEGTLLPDANGNTSDMALDGNGFFIVEQNGQQSLTRAGNFTVGNSGSLTTQDGQFVLGYPAVNGVVNTNTNPQPITLPVGATEGAQATQNFSVTANLNSGATVGTTFSTPLEVFDSLGQSHQATITYDKTATNSWSYSIALPAGDATGTPVNNTGTLTFDSSGNLTSPTNTVSGISFPGMADGAANLTFNWNLNGSGSSPLVTQLASASSNGNTPQDGFASGNYTGFTVDPSGVIQAKFSNGNSETIGQVAVANVANVQGLVSVGGNNFQTTGASGQAVAGVAGTGGRGVVDDSTLEQSNVNISTEFSNLIVAQRAFEANSKTVTTFDTISQDVIAMVR</sequence>
<dbReference type="GO" id="GO:0009425">
    <property type="term" value="C:bacterial-type flagellum basal body"/>
    <property type="evidence" value="ECO:0007669"/>
    <property type="project" value="UniProtKB-SubCell"/>
</dbReference>
<dbReference type="PANTHER" id="PTHR30435:SF19">
    <property type="entry name" value="FLAGELLAR BASAL-BODY ROD PROTEIN FLGG"/>
    <property type="match status" value="1"/>
</dbReference>
<evidence type="ECO:0000259" key="7">
    <source>
        <dbReference type="Pfam" id="PF06429"/>
    </source>
</evidence>
<evidence type="ECO:0000256" key="4">
    <source>
        <dbReference type="ARBA" id="ARBA00023143"/>
    </source>
</evidence>
<keyword evidence="4 5" id="KW-0975">Bacterial flagellum</keyword>
<dbReference type="AlphaFoldDB" id="A0A852VCZ2"/>
<dbReference type="Pfam" id="PF00460">
    <property type="entry name" value="Flg_bb_rod"/>
    <property type="match status" value="1"/>
</dbReference>
<proteinExistence type="inferred from homology"/>
<evidence type="ECO:0000313" key="10">
    <source>
        <dbReference type="EMBL" id="NYF89540.1"/>
    </source>
</evidence>
<evidence type="ECO:0000256" key="1">
    <source>
        <dbReference type="ARBA" id="ARBA00004117"/>
    </source>
</evidence>
<feature type="domain" description="Flagellar basal body rod protein N-terminal" evidence="6">
    <location>
        <begin position="6"/>
        <end position="34"/>
    </location>
</feature>
<dbReference type="InterPro" id="IPR010930">
    <property type="entry name" value="Flg_bb/hook_C_dom"/>
</dbReference>
<evidence type="ECO:0000256" key="2">
    <source>
        <dbReference type="ARBA" id="ARBA00009677"/>
    </source>
</evidence>
<comment type="subcellular location">
    <subcellularLocation>
        <location evidence="1 5">Bacterial flagellum basal body</location>
    </subcellularLocation>
</comment>
<feature type="domain" description="Flagellar basal-body/hook protein C-terminal" evidence="7">
    <location>
        <begin position="367"/>
        <end position="408"/>
    </location>
</feature>
<protein>
    <recommendedName>
        <fullName evidence="3">Flagellar hook protein FlgE</fullName>
    </recommendedName>
</protein>
<organism evidence="10 11">
    <name type="scientific">Tunturiibacter lichenicola</name>
    <dbReference type="NCBI Taxonomy" id="2051959"/>
    <lineage>
        <taxon>Bacteria</taxon>
        <taxon>Pseudomonadati</taxon>
        <taxon>Acidobacteriota</taxon>
        <taxon>Terriglobia</taxon>
        <taxon>Terriglobales</taxon>
        <taxon>Acidobacteriaceae</taxon>
        <taxon>Tunturiibacter</taxon>
    </lineage>
</organism>
<accession>A0A852VCZ2</accession>
<dbReference type="EMBL" id="JACCCU010000001">
    <property type="protein sequence ID" value="NYF89540.1"/>
    <property type="molecule type" value="Genomic_DNA"/>
</dbReference>
<dbReference type="SUPFAM" id="SSF117143">
    <property type="entry name" value="Flagellar hook protein flgE"/>
    <property type="match status" value="1"/>
</dbReference>
<dbReference type="Pfam" id="PF06429">
    <property type="entry name" value="Flg_bbr_C"/>
    <property type="match status" value="1"/>
</dbReference>
<dbReference type="Gene3D" id="2.60.98.20">
    <property type="entry name" value="Flagellar hook protein FlgE"/>
    <property type="match status" value="1"/>
</dbReference>
<dbReference type="NCBIfam" id="TIGR03506">
    <property type="entry name" value="FlgEFG_subfam"/>
    <property type="match status" value="1"/>
</dbReference>
<keyword evidence="10" id="KW-0969">Cilium</keyword>
<name>A0A852VCZ2_9BACT</name>
<dbReference type="PANTHER" id="PTHR30435">
    <property type="entry name" value="FLAGELLAR PROTEIN"/>
    <property type="match status" value="1"/>
</dbReference>
<evidence type="ECO:0000259" key="6">
    <source>
        <dbReference type="Pfam" id="PF00460"/>
    </source>
</evidence>
<keyword evidence="10" id="KW-0282">Flagellum</keyword>
<gene>
    <name evidence="10" type="ORF">HDF08_001607</name>
</gene>
<feature type="domain" description="Flagellar hook protein FlgE D2" evidence="8">
    <location>
        <begin position="177"/>
        <end position="291"/>
    </location>
</feature>
<dbReference type="InterPro" id="IPR020013">
    <property type="entry name" value="Flagellar_FlgE/F/G"/>
</dbReference>
<reference evidence="10 11" key="1">
    <citation type="submission" date="2020-07" db="EMBL/GenBank/DDBJ databases">
        <title>Genomic Encyclopedia of Type Strains, Phase IV (KMG-V): Genome sequencing to study the core and pangenomes of soil and plant-associated prokaryotes.</title>
        <authorList>
            <person name="Whitman W."/>
        </authorList>
    </citation>
    <scope>NUCLEOTIDE SEQUENCE [LARGE SCALE GENOMIC DNA]</scope>
    <source>
        <strain evidence="10 11">M8UP22</strain>
    </source>
</reference>
<dbReference type="Pfam" id="PF07559">
    <property type="entry name" value="FlgE_D2"/>
    <property type="match status" value="1"/>
</dbReference>
<evidence type="ECO:0000259" key="8">
    <source>
        <dbReference type="Pfam" id="PF07559"/>
    </source>
</evidence>
<dbReference type="InterPro" id="IPR037058">
    <property type="entry name" value="Falgellar_hook_FlgE_sf"/>
</dbReference>
<feature type="domain" description="Flagellar hook protein FlgE/F/G-like D1" evidence="9">
    <location>
        <begin position="89"/>
        <end position="154"/>
    </location>
</feature>
<dbReference type="GO" id="GO:0071978">
    <property type="term" value="P:bacterial-type flagellum-dependent swarming motility"/>
    <property type="evidence" value="ECO:0007669"/>
    <property type="project" value="TreeGrafter"/>
</dbReference>
<dbReference type="InterPro" id="IPR019776">
    <property type="entry name" value="Flagellar_basal_body_rod_CS"/>
</dbReference>
<dbReference type="Pfam" id="PF22692">
    <property type="entry name" value="LlgE_F_G_D1"/>
    <property type="match status" value="1"/>
</dbReference>
<dbReference type="InterPro" id="IPR001444">
    <property type="entry name" value="Flag_bb_rod_N"/>
</dbReference>
<evidence type="ECO:0000313" key="11">
    <source>
        <dbReference type="Proteomes" id="UP000564385"/>
    </source>
</evidence>
<evidence type="ECO:0000256" key="3">
    <source>
        <dbReference type="ARBA" id="ARBA00019015"/>
    </source>
</evidence>
<dbReference type="PROSITE" id="PS00588">
    <property type="entry name" value="FLAGELLA_BB_ROD"/>
    <property type="match status" value="1"/>
</dbReference>
<dbReference type="InterPro" id="IPR053967">
    <property type="entry name" value="LlgE_F_G-like_D1"/>
</dbReference>
<comment type="similarity">
    <text evidence="2 5">Belongs to the flagella basal body rod proteins family.</text>
</comment>
<evidence type="ECO:0000256" key="5">
    <source>
        <dbReference type="RuleBase" id="RU362116"/>
    </source>
</evidence>
<dbReference type="InterPro" id="IPR037925">
    <property type="entry name" value="FlgE/F/G-like"/>
</dbReference>
<dbReference type="InterPro" id="IPR011491">
    <property type="entry name" value="FlgE_D2"/>
</dbReference>
<keyword evidence="10" id="KW-0966">Cell projection</keyword>
<dbReference type="Proteomes" id="UP000564385">
    <property type="component" value="Unassembled WGS sequence"/>
</dbReference>
<evidence type="ECO:0000259" key="9">
    <source>
        <dbReference type="Pfam" id="PF22692"/>
    </source>
</evidence>
<comment type="caution">
    <text evidence="10">The sequence shown here is derived from an EMBL/GenBank/DDBJ whole genome shotgun (WGS) entry which is preliminary data.</text>
</comment>